<name>A0A231GTE0_9NOCA</name>
<evidence type="ECO:0000313" key="1">
    <source>
        <dbReference type="EMBL" id="OXR39897.1"/>
    </source>
</evidence>
<evidence type="ECO:0000313" key="2">
    <source>
        <dbReference type="Proteomes" id="UP000215506"/>
    </source>
</evidence>
<comment type="caution">
    <text evidence="1">The sequence shown here is derived from an EMBL/GenBank/DDBJ whole genome shotgun (WGS) entry which is preliminary data.</text>
</comment>
<dbReference type="EMBL" id="NGAF01000053">
    <property type="protein sequence ID" value="OXR39897.1"/>
    <property type="molecule type" value="Genomic_DNA"/>
</dbReference>
<reference evidence="1 2" key="1">
    <citation type="submission" date="2017-07" db="EMBL/GenBank/DDBJ databases">
        <title>First draft Genome Sequence of Nocardia cerradoensis isolated from human infection.</title>
        <authorList>
            <person name="Carrasco G."/>
        </authorList>
    </citation>
    <scope>NUCLEOTIDE SEQUENCE [LARGE SCALE GENOMIC DNA]</scope>
    <source>
        <strain evidence="1 2">CNM20130759</strain>
    </source>
</reference>
<proteinExistence type="predicted"/>
<keyword evidence="2" id="KW-1185">Reference proteome</keyword>
<accession>A0A231GTE0</accession>
<dbReference type="AlphaFoldDB" id="A0A231GTE0"/>
<sequence>MAEVYTPPLANPSPGGLYSVAALIDITGTSRLAEDVQVETWNCGPSWVLPIHCEDDFPDPSPMGAEPRNNWLDNVFEGDVVGADDDCSALVSEPEAGQRAQQLLRLQEPVNVEKQLVPRLLAMAGTPTSVTGLVVAVGALEESVAEFGFTGVIHAAPHLAAALQNAQLITRSGQYLLSPSGHRWAFGSGYAGLNETLVATGPVTVQRDAPVLTHGPDYTHNQRLSTVQRDVLVLWECWTKAVTIGA</sequence>
<dbReference type="RefSeq" id="WP_051043540.1">
    <property type="nucleotide sequence ID" value="NZ_JAAXOR010000007.1"/>
</dbReference>
<gene>
    <name evidence="1" type="ORF">B7C42_08043</name>
</gene>
<protein>
    <submittedName>
        <fullName evidence="1">Uncharacterized protein</fullName>
    </submittedName>
</protein>
<organism evidence="1 2">
    <name type="scientific">Nocardia cerradoensis</name>
    <dbReference type="NCBI Taxonomy" id="85688"/>
    <lineage>
        <taxon>Bacteria</taxon>
        <taxon>Bacillati</taxon>
        <taxon>Actinomycetota</taxon>
        <taxon>Actinomycetes</taxon>
        <taxon>Mycobacteriales</taxon>
        <taxon>Nocardiaceae</taxon>
        <taxon>Nocardia</taxon>
    </lineage>
</organism>
<dbReference type="Proteomes" id="UP000215506">
    <property type="component" value="Unassembled WGS sequence"/>
</dbReference>